<evidence type="ECO:0000313" key="3">
    <source>
        <dbReference type="Proteomes" id="UP000822476"/>
    </source>
</evidence>
<feature type="region of interest" description="Disordered" evidence="1">
    <location>
        <begin position="23"/>
        <end position="45"/>
    </location>
</feature>
<evidence type="ECO:0000256" key="1">
    <source>
        <dbReference type="SAM" id="MobiDB-lite"/>
    </source>
</evidence>
<organism evidence="2 3">
    <name type="scientific">Paragonimus skrjabini miyazakii</name>
    <dbReference type="NCBI Taxonomy" id="59628"/>
    <lineage>
        <taxon>Eukaryota</taxon>
        <taxon>Metazoa</taxon>
        <taxon>Spiralia</taxon>
        <taxon>Lophotrochozoa</taxon>
        <taxon>Platyhelminthes</taxon>
        <taxon>Trematoda</taxon>
        <taxon>Digenea</taxon>
        <taxon>Plagiorchiida</taxon>
        <taxon>Troglotremata</taxon>
        <taxon>Troglotrematidae</taxon>
        <taxon>Paragonimus</taxon>
    </lineage>
</organism>
<proteinExistence type="predicted"/>
<name>A0A8S9Z3N5_9TREM</name>
<dbReference type="EMBL" id="JTDE01000935">
    <property type="protein sequence ID" value="KAF7260003.1"/>
    <property type="molecule type" value="Genomic_DNA"/>
</dbReference>
<gene>
    <name evidence="2" type="ORF">EG68_02587</name>
</gene>
<feature type="compositionally biased region" description="Basic residues" evidence="1">
    <location>
        <begin position="30"/>
        <end position="43"/>
    </location>
</feature>
<evidence type="ECO:0000313" key="2">
    <source>
        <dbReference type="EMBL" id="KAF7260003.1"/>
    </source>
</evidence>
<dbReference type="Proteomes" id="UP000822476">
    <property type="component" value="Unassembled WGS sequence"/>
</dbReference>
<protein>
    <submittedName>
        <fullName evidence="2">Uncharacterized protein</fullName>
    </submittedName>
</protein>
<sequence>MLLEPLLRKNAVPRYQNKRAIVSGATSHQIGRRSRDKLSRRLHGPANPAAQIHRLLSKMSARSDDFDELDHAVNDTSTPNSVELEITAVLRAILEGIHVLGMKVDMANF</sequence>
<dbReference type="AlphaFoldDB" id="A0A8S9Z3N5"/>
<comment type="caution">
    <text evidence="2">The sequence shown here is derived from an EMBL/GenBank/DDBJ whole genome shotgun (WGS) entry which is preliminary data.</text>
</comment>
<accession>A0A8S9Z3N5</accession>
<keyword evidence="3" id="KW-1185">Reference proteome</keyword>
<reference evidence="2" key="1">
    <citation type="submission" date="2019-07" db="EMBL/GenBank/DDBJ databases">
        <title>Annotation for the trematode Paragonimus miyazaki's.</title>
        <authorList>
            <person name="Choi Y.-J."/>
        </authorList>
    </citation>
    <scope>NUCLEOTIDE SEQUENCE</scope>
    <source>
        <strain evidence="2">Japan</strain>
    </source>
</reference>